<feature type="transmembrane region" description="Helical" evidence="5">
    <location>
        <begin position="190"/>
        <end position="210"/>
    </location>
</feature>
<evidence type="ECO:0000313" key="7">
    <source>
        <dbReference type="Proteomes" id="UP000752292"/>
    </source>
</evidence>
<gene>
    <name evidence="6" type="ORF">HY618_02190</name>
</gene>
<dbReference type="InterPro" id="IPR003689">
    <property type="entry name" value="ZIP"/>
</dbReference>
<feature type="transmembrane region" description="Helical" evidence="5">
    <location>
        <begin position="391"/>
        <end position="409"/>
    </location>
</feature>
<organism evidence="6 7">
    <name type="scientific">Tectimicrobiota bacterium</name>
    <dbReference type="NCBI Taxonomy" id="2528274"/>
    <lineage>
        <taxon>Bacteria</taxon>
        <taxon>Pseudomonadati</taxon>
        <taxon>Nitrospinota/Tectimicrobiota group</taxon>
        <taxon>Candidatus Tectimicrobiota</taxon>
    </lineage>
</organism>
<dbReference type="Pfam" id="PF02535">
    <property type="entry name" value="Zip"/>
    <property type="match status" value="1"/>
</dbReference>
<evidence type="ECO:0000256" key="3">
    <source>
        <dbReference type="ARBA" id="ARBA00022989"/>
    </source>
</evidence>
<evidence type="ECO:0000256" key="2">
    <source>
        <dbReference type="ARBA" id="ARBA00022692"/>
    </source>
</evidence>
<protein>
    <submittedName>
        <fullName evidence="6">ZIP family metal transporter</fullName>
    </submittedName>
</protein>
<evidence type="ECO:0000256" key="5">
    <source>
        <dbReference type="SAM" id="Phobius"/>
    </source>
</evidence>
<feature type="transmembrane region" description="Helical" evidence="5">
    <location>
        <begin position="222"/>
        <end position="243"/>
    </location>
</feature>
<reference evidence="6" key="1">
    <citation type="submission" date="2020-07" db="EMBL/GenBank/DDBJ databases">
        <title>Huge and variable diversity of episymbiotic CPR bacteria and DPANN archaea in groundwater ecosystems.</title>
        <authorList>
            <person name="He C.Y."/>
            <person name="Keren R."/>
            <person name="Whittaker M."/>
            <person name="Farag I.F."/>
            <person name="Doudna J."/>
            <person name="Cate J.H.D."/>
            <person name="Banfield J.F."/>
        </authorList>
    </citation>
    <scope>NUCLEOTIDE SEQUENCE</scope>
    <source>
        <strain evidence="6">NC_groundwater_1370_Ag_S-0.2um_69_93</strain>
    </source>
</reference>
<proteinExistence type="predicted"/>
<dbReference type="AlphaFoldDB" id="A0A933E8P1"/>
<feature type="transmembrane region" description="Helical" evidence="5">
    <location>
        <begin position="294"/>
        <end position="316"/>
    </location>
</feature>
<feature type="transmembrane region" description="Helical" evidence="5">
    <location>
        <begin position="328"/>
        <end position="348"/>
    </location>
</feature>
<accession>A0A933E8P1</accession>
<feature type="transmembrane region" description="Helical" evidence="5">
    <location>
        <begin position="264"/>
        <end position="288"/>
    </location>
</feature>
<dbReference type="EMBL" id="JACQRX010000095">
    <property type="protein sequence ID" value="MBI4251243.1"/>
    <property type="molecule type" value="Genomic_DNA"/>
</dbReference>
<dbReference type="GO" id="GO:0016020">
    <property type="term" value="C:membrane"/>
    <property type="evidence" value="ECO:0007669"/>
    <property type="project" value="UniProtKB-SubCell"/>
</dbReference>
<name>A0A933E8P1_UNCTE</name>
<dbReference type="Proteomes" id="UP000752292">
    <property type="component" value="Unassembled WGS sequence"/>
</dbReference>
<evidence type="ECO:0000313" key="6">
    <source>
        <dbReference type="EMBL" id="MBI4251243.1"/>
    </source>
</evidence>
<dbReference type="GO" id="GO:0046873">
    <property type="term" value="F:metal ion transmembrane transporter activity"/>
    <property type="evidence" value="ECO:0007669"/>
    <property type="project" value="InterPro"/>
</dbReference>
<feature type="transmembrane region" description="Helical" evidence="5">
    <location>
        <begin position="156"/>
        <end position="178"/>
    </location>
</feature>
<evidence type="ECO:0000256" key="1">
    <source>
        <dbReference type="ARBA" id="ARBA00004141"/>
    </source>
</evidence>
<feature type="transmembrane region" description="Helical" evidence="5">
    <location>
        <begin position="354"/>
        <end position="371"/>
    </location>
</feature>
<comment type="caution">
    <text evidence="6">The sequence shown here is derived from an EMBL/GenBank/DDBJ whole genome shotgun (WGS) entry which is preliminary data.</text>
</comment>
<keyword evidence="4 5" id="KW-0472">Membrane</keyword>
<keyword evidence="3 5" id="KW-1133">Transmembrane helix</keyword>
<comment type="subcellular location">
    <subcellularLocation>
        <location evidence="1">Membrane</location>
        <topology evidence="1">Multi-pass membrane protein</topology>
    </subcellularLocation>
</comment>
<feature type="transmembrane region" description="Helical" evidence="5">
    <location>
        <begin position="20"/>
        <end position="41"/>
    </location>
</feature>
<keyword evidence="2 5" id="KW-0812">Transmembrane</keyword>
<sequence length="410" mass="42734">MAAGEMKESLKGERGAGAPLKMVSLFLFPLVLLGALVYHVMTSGEAILGRPPVSQDALQKLEFQRVVLRPSQIAVSLINTGPGPVSVGQVTVNEALWRFSAEPSGPIPRLGRATIRIPYPWHAEEPLKVAVISSVGMKFEKTIDVAAETPEMGLSAIGYFSLIGIYVGVIPVFLGLLWRPFLQRIGGGAMSFLVSFTVGVLLALGVDVLVEAVEAAGRVGSALRGGSVVTLGIMGGLLFLAGVEHSIPRAAAPRGGEVLRDRLILAYLISVGIGLHNFGEGVAIGSAYAVGKVALGALLIVGFMVHNVTEGIAIVAPITQGRIGWRHFAAMGLLAGAPTVAGTILGGFAYYDTFAALFFAVSGGAIFYVIYQIARDVSRGRGQPFASWQEAAGLLAGVALMYATGLLVAA</sequence>
<evidence type="ECO:0000256" key="4">
    <source>
        <dbReference type="ARBA" id="ARBA00023136"/>
    </source>
</evidence>